<sequence length="188" mass="22096">MRLFKFFLSLFSSLLFLGCLSTDDDEYRPIWLTAQNAFDFPLQNEFSVGDTLYVEQYFSRYLPEEGYEELLDVYETTKDEEFGYSFQIEKYSNLSQDYNWVNLDPQFILGNKDDGGYNSLEILALLNSSRDAYESRFGIVLAEAGSFRLNLSHVIFHNGYNQANEIYLDIRHEFSNEEEALWEFTVTE</sequence>
<feature type="signal peptide" evidence="1">
    <location>
        <begin position="1"/>
        <end position="21"/>
    </location>
</feature>
<proteinExistence type="predicted"/>
<protein>
    <recommendedName>
        <fullName evidence="4">Lipoprotein</fullName>
    </recommendedName>
</protein>
<accession>A0A3G2LB48</accession>
<organism evidence="2 3">
    <name type="scientific">Euzebyella marina</name>
    <dbReference type="NCBI Taxonomy" id="1761453"/>
    <lineage>
        <taxon>Bacteria</taxon>
        <taxon>Pseudomonadati</taxon>
        <taxon>Bacteroidota</taxon>
        <taxon>Flavobacteriia</taxon>
        <taxon>Flavobacteriales</taxon>
        <taxon>Flavobacteriaceae</taxon>
        <taxon>Euzebyella</taxon>
    </lineage>
</organism>
<keyword evidence="1" id="KW-0732">Signal</keyword>
<evidence type="ECO:0000313" key="2">
    <source>
        <dbReference type="EMBL" id="AYN69468.1"/>
    </source>
</evidence>
<evidence type="ECO:0008006" key="4">
    <source>
        <dbReference type="Google" id="ProtNLM"/>
    </source>
</evidence>
<keyword evidence="3" id="KW-1185">Reference proteome</keyword>
<dbReference type="PROSITE" id="PS51257">
    <property type="entry name" value="PROKAR_LIPOPROTEIN"/>
    <property type="match status" value="1"/>
</dbReference>
<reference evidence="2 3" key="1">
    <citation type="submission" date="2018-08" db="EMBL/GenBank/DDBJ databases">
        <title>The reduced genetic potential of extracellular carbohydrate catabolism in Euzebyella marina RN62, a Flavobacteriia bacterium isolated from the hadal water.</title>
        <authorList>
            <person name="Xue C."/>
        </authorList>
    </citation>
    <scope>NUCLEOTIDE SEQUENCE [LARGE SCALE GENOMIC DNA]</scope>
    <source>
        <strain evidence="2 3">RN62</strain>
    </source>
</reference>
<name>A0A3G2LB48_9FLAO</name>
<dbReference type="EMBL" id="CP032050">
    <property type="protein sequence ID" value="AYN69468.1"/>
    <property type="molecule type" value="Genomic_DNA"/>
</dbReference>
<evidence type="ECO:0000313" key="3">
    <source>
        <dbReference type="Proteomes" id="UP000276309"/>
    </source>
</evidence>
<dbReference type="Proteomes" id="UP000276309">
    <property type="component" value="Chromosome"/>
</dbReference>
<dbReference type="AlphaFoldDB" id="A0A3G2LB48"/>
<gene>
    <name evidence="2" type="ORF">D1013_19825</name>
</gene>
<dbReference type="OrthoDB" id="1373903at2"/>
<evidence type="ECO:0000256" key="1">
    <source>
        <dbReference type="SAM" id="SignalP"/>
    </source>
</evidence>
<feature type="chain" id="PRO_5018213297" description="Lipoprotein" evidence="1">
    <location>
        <begin position="22"/>
        <end position="188"/>
    </location>
</feature>
<dbReference type="RefSeq" id="WP_121850474.1">
    <property type="nucleotide sequence ID" value="NZ_CP032050.1"/>
</dbReference>
<dbReference type="KEGG" id="emar:D1013_19825"/>